<reference evidence="5 6" key="2">
    <citation type="submission" date="2007-01" db="EMBL/GenBank/DDBJ databases">
        <title>Sequencing of the draft genome and assembly of Thermosinus carboxydivorans Nor1.</title>
        <authorList>
            <consortium name="US DOE Joint Genome Institute (JGI-PGF)"/>
            <person name="Copeland A."/>
            <person name="Lucas S."/>
            <person name="Lapidus A."/>
            <person name="Barry K."/>
            <person name="Glavina del Rio T."/>
            <person name="Dalin E."/>
            <person name="Tice H."/>
            <person name="Bruce D."/>
            <person name="Pitluck S."/>
            <person name="Richardson P."/>
        </authorList>
    </citation>
    <scope>NUCLEOTIDE SEQUENCE [LARGE SCALE GENOMIC DNA]</scope>
    <source>
        <strain evidence="5 6">Nor1</strain>
    </source>
</reference>
<evidence type="ECO:0000256" key="3">
    <source>
        <dbReference type="ARBA" id="ARBA00023163"/>
    </source>
</evidence>
<dbReference type="Gene3D" id="1.10.10.10">
    <property type="entry name" value="Winged helix-like DNA-binding domain superfamily/Winged helix DNA-binding domain"/>
    <property type="match status" value="1"/>
</dbReference>
<dbReference type="GO" id="GO:0003700">
    <property type="term" value="F:DNA-binding transcription factor activity"/>
    <property type="evidence" value="ECO:0007669"/>
    <property type="project" value="InterPro"/>
</dbReference>
<dbReference type="AlphaFoldDB" id="A1HUC1"/>
<dbReference type="EMBL" id="AAWL01000037">
    <property type="protein sequence ID" value="EAX46378.1"/>
    <property type="molecule type" value="Genomic_DNA"/>
</dbReference>
<dbReference type="PROSITE" id="PS50987">
    <property type="entry name" value="HTH_ARSR_2"/>
    <property type="match status" value="1"/>
</dbReference>
<dbReference type="InterPro" id="IPR036388">
    <property type="entry name" value="WH-like_DNA-bd_sf"/>
</dbReference>
<dbReference type="InterPro" id="IPR051081">
    <property type="entry name" value="HTH_MetalResp_TranReg"/>
</dbReference>
<organism evidence="5 6">
    <name type="scientific">Thermosinus carboxydivorans Nor1</name>
    <dbReference type="NCBI Taxonomy" id="401526"/>
    <lineage>
        <taxon>Bacteria</taxon>
        <taxon>Bacillati</taxon>
        <taxon>Bacillota</taxon>
        <taxon>Negativicutes</taxon>
        <taxon>Selenomonadales</taxon>
        <taxon>Sporomusaceae</taxon>
        <taxon>Thermosinus</taxon>
    </lineage>
</organism>
<evidence type="ECO:0000313" key="5">
    <source>
        <dbReference type="EMBL" id="EAX46378.1"/>
    </source>
</evidence>
<keyword evidence="2" id="KW-0238">DNA-binding</keyword>
<feature type="domain" description="HTH arsR-type" evidence="4">
    <location>
        <begin position="1"/>
        <end position="89"/>
    </location>
</feature>
<evidence type="ECO:0000256" key="2">
    <source>
        <dbReference type="ARBA" id="ARBA00023125"/>
    </source>
</evidence>
<dbReference type="SMART" id="SM00418">
    <property type="entry name" value="HTH_ARSR"/>
    <property type="match status" value="1"/>
</dbReference>
<evidence type="ECO:0000256" key="1">
    <source>
        <dbReference type="ARBA" id="ARBA00023015"/>
    </source>
</evidence>
<keyword evidence="1" id="KW-0805">Transcription regulation</keyword>
<dbReference type="SUPFAM" id="SSF46785">
    <property type="entry name" value="Winged helix' DNA-binding domain"/>
    <property type="match status" value="1"/>
</dbReference>
<dbReference type="CDD" id="cd00090">
    <property type="entry name" value="HTH_ARSR"/>
    <property type="match status" value="1"/>
</dbReference>
<dbReference type="NCBIfam" id="NF033788">
    <property type="entry name" value="HTH_metalloreg"/>
    <property type="match status" value="1"/>
</dbReference>
<protein>
    <submittedName>
        <fullName evidence="5">Transcriptional regulator, ArsR family</fullName>
    </submittedName>
</protein>
<dbReference type="Proteomes" id="UP000005139">
    <property type="component" value="Unassembled WGS sequence"/>
</dbReference>
<keyword evidence="3" id="KW-0804">Transcription</keyword>
<dbReference type="InterPro" id="IPR011991">
    <property type="entry name" value="ArsR-like_HTH"/>
</dbReference>
<evidence type="ECO:0000313" key="6">
    <source>
        <dbReference type="Proteomes" id="UP000005139"/>
    </source>
</evidence>
<dbReference type="PANTHER" id="PTHR33154">
    <property type="entry name" value="TRANSCRIPTIONAL REGULATOR, ARSR FAMILY"/>
    <property type="match status" value="1"/>
</dbReference>
<dbReference type="Pfam" id="PF01022">
    <property type="entry name" value="HTH_5"/>
    <property type="match status" value="1"/>
</dbReference>
<dbReference type="InterPro" id="IPR036390">
    <property type="entry name" value="WH_DNA-bd_sf"/>
</dbReference>
<dbReference type="eggNOG" id="COG0640">
    <property type="taxonomic scope" value="Bacteria"/>
</dbReference>
<comment type="caution">
    <text evidence="5">The sequence shown here is derived from an EMBL/GenBank/DDBJ whole genome shotgun (WGS) entry which is preliminary data.</text>
</comment>
<sequence>MKDLAQIFKALGDETRLEIVKMLRGRQLCVCEIMDAFKLSQPAISHHLKILRQAGVIDDAKEGKWVFYSLNPEAFRLIEAFLTQIRRLDEGEARRRPCSPYQIQQEEEEE</sequence>
<dbReference type="RefSeq" id="WP_007290625.1">
    <property type="nucleotide sequence ID" value="NZ_AAWL01000037.1"/>
</dbReference>
<proteinExistence type="predicted"/>
<gene>
    <name evidence="5" type="ORF">TcarDRAFT_0054</name>
</gene>
<dbReference type="OrthoDB" id="9798835at2"/>
<dbReference type="GO" id="GO:0003677">
    <property type="term" value="F:DNA binding"/>
    <property type="evidence" value="ECO:0007669"/>
    <property type="project" value="UniProtKB-KW"/>
</dbReference>
<name>A1HUC1_9FIRM</name>
<evidence type="ECO:0000259" key="4">
    <source>
        <dbReference type="PROSITE" id="PS50987"/>
    </source>
</evidence>
<dbReference type="InterPro" id="IPR001845">
    <property type="entry name" value="HTH_ArsR_DNA-bd_dom"/>
</dbReference>
<keyword evidence="6" id="KW-1185">Reference proteome</keyword>
<accession>A1HUC1</accession>
<reference evidence="5 6" key="1">
    <citation type="submission" date="2007-01" db="EMBL/GenBank/DDBJ databases">
        <title>Annotation of the draft genome assembly of Thermosinus carboxydivorans Nor1.</title>
        <authorList>
            <consortium name="US DOE Joint Genome Institute (JGI-ORNL)"/>
            <person name="Larimer F."/>
            <person name="Land M."/>
            <person name="Hauser L."/>
        </authorList>
    </citation>
    <scope>NUCLEOTIDE SEQUENCE [LARGE SCALE GENOMIC DNA]</scope>
    <source>
        <strain evidence="5 6">Nor1</strain>
    </source>
</reference>
<dbReference type="PANTHER" id="PTHR33154:SF18">
    <property type="entry name" value="ARSENICAL RESISTANCE OPERON REPRESSOR"/>
    <property type="match status" value="1"/>
</dbReference>
<dbReference type="PRINTS" id="PR00778">
    <property type="entry name" value="HTHARSR"/>
</dbReference>